<dbReference type="Proteomes" id="UP001589867">
    <property type="component" value="Unassembled WGS sequence"/>
</dbReference>
<dbReference type="InterPro" id="IPR036291">
    <property type="entry name" value="NAD(P)-bd_dom_sf"/>
</dbReference>
<dbReference type="PANTHER" id="PTHR14239">
    <property type="entry name" value="DUDULIN-RELATED"/>
    <property type="match status" value="1"/>
</dbReference>
<keyword evidence="1" id="KW-0560">Oxidoreductase</keyword>
<proteinExistence type="predicted"/>
<dbReference type="RefSeq" id="WP_377262670.1">
    <property type="nucleotide sequence ID" value="NZ_JBHLUH010000104.1"/>
</dbReference>
<keyword evidence="4" id="KW-1185">Reference proteome</keyword>
<accession>A0ABV6MHG2</accession>
<protein>
    <submittedName>
        <fullName evidence="3">NADPH-dependent F420 reductase</fullName>
    </submittedName>
</protein>
<name>A0ABV6MHG2_9ACTN</name>
<gene>
    <name evidence="3" type="ORF">ACFFIA_41915</name>
</gene>
<dbReference type="SUPFAM" id="SSF51735">
    <property type="entry name" value="NAD(P)-binding Rossmann-fold domains"/>
    <property type="match status" value="1"/>
</dbReference>
<organism evidence="3 4">
    <name type="scientific">Phytohabitans kaempferiae</name>
    <dbReference type="NCBI Taxonomy" id="1620943"/>
    <lineage>
        <taxon>Bacteria</taxon>
        <taxon>Bacillati</taxon>
        <taxon>Actinomycetota</taxon>
        <taxon>Actinomycetes</taxon>
        <taxon>Micromonosporales</taxon>
        <taxon>Micromonosporaceae</taxon>
    </lineage>
</organism>
<dbReference type="EMBL" id="JBHLUH010000104">
    <property type="protein sequence ID" value="MFC0534165.1"/>
    <property type="molecule type" value="Genomic_DNA"/>
</dbReference>
<reference evidence="3 4" key="1">
    <citation type="submission" date="2024-09" db="EMBL/GenBank/DDBJ databases">
        <authorList>
            <person name="Sun Q."/>
            <person name="Mori K."/>
        </authorList>
    </citation>
    <scope>NUCLEOTIDE SEQUENCE [LARGE SCALE GENOMIC DNA]</scope>
    <source>
        <strain evidence="3 4">TBRC 3947</strain>
    </source>
</reference>
<dbReference type="Pfam" id="PF03807">
    <property type="entry name" value="F420_oxidored"/>
    <property type="match status" value="1"/>
</dbReference>
<dbReference type="Gene3D" id="3.40.50.720">
    <property type="entry name" value="NAD(P)-binding Rossmann-like Domain"/>
    <property type="match status" value="1"/>
</dbReference>
<evidence type="ECO:0000313" key="3">
    <source>
        <dbReference type="EMBL" id="MFC0534165.1"/>
    </source>
</evidence>
<comment type="caution">
    <text evidence="3">The sequence shown here is derived from an EMBL/GenBank/DDBJ whole genome shotgun (WGS) entry which is preliminary data.</text>
</comment>
<dbReference type="PANTHER" id="PTHR14239:SF10">
    <property type="entry name" value="REDUCTASE"/>
    <property type="match status" value="1"/>
</dbReference>
<evidence type="ECO:0000313" key="4">
    <source>
        <dbReference type="Proteomes" id="UP001589867"/>
    </source>
</evidence>
<dbReference type="InterPro" id="IPR028939">
    <property type="entry name" value="P5C_Rdtase_cat_N"/>
</dbReference>
<evidence type="ECO:0000256" key="1">
    <source>
        <dbReference type="ARBA" id="ARBA00023002"/>
    </source>
</evidence>
<feature type="domain" description="Pyrroline-5-carboxylate reductase catalytic N-terminal" evidence="2">
    <location>
        <begin position="2"/>
        <end position="88"/>
    </location>
</feature>
<evidence type="ECO:0000259" key="2">
    <source>
        <dbReference type="Pfam" id="PF03807"/>
    </source>
</evidence>
<sequence>MKIGIIGSGNIGGTLTRRLQALGHDVTVANSRGPETLMELVQETGATAGTARQAAEAGEIVVIAVPVAAVPDLPADALRGKVVIDVDNYYPQRDGHIEAIDDNAVTSSRWTADHLPGATVVKAFNTIQSGHLFANGRPAGEPGRIALPVASDDATAKRTVMGLVEELGFDPIDAGTLDESWRQQPGTPVYTADRDADGVREGLSFAGRSR</sequence>
<dbReference type="InterPro" id="IPR051267">
    <property type="entry name" value="STEAP_metalloreductase"/>
</dbReference>